<reference evidence="13 14" key="1">
    <citation type="submission" date="2020-08" db="EMBL/GenBank/DDBJ databases">
        <title>Sequencing the genomes of 1000 actinobacteria strains.</title>
        <authorList>
            <person name="Klenk H.-P."/>
        </authorList>
    </citation>
    <scope>NUCLEOTIDE SEQUENCE [LARGE SCALE GENOMIC DNA]</scope>
    <source>
        <strain evidence="13 14">DSM 28967</strain>
    </source>
</reference>
<dbReference type="InterPro" id="IPR023195">
    <property type="entry name" value="Nict_dMeBzImd_PRibTrfase_N"/>
</dbReference>
<comment type="pathway">
    <text evidence="2 11">Nucleoside biosynthesis; alpha-ribazole biosynthesis; alpha-ribazole from 5,6-dimethylbenzimidazole: step 1/2.</text>
</comment>
<dbReference type="UniPathway" id="UPA00061">
    <property type="reaction ID" value="UER00516"/>
</dbReference>
<dbReference type="AlphaFoldDB" id="A0A7W9MSK2"/>
<evidence type="ECO:0000256" key="11">
    <source>
        <dbReference type="HAMAP-Rule" id="MF_00230"/>
    </source>
</evidence>
<dbReference type="GO" id="GO:0008939">
    <property type="term" value="F:nicotinate-nucleotide-dimethylbenzimidazole phosphoribosyltransferase activity"/>
    <property type="evidence" value="ECO:0007669"/>
    <property type="project" value="UniProtKB-UniRule"/>
</dbReference>
<dbReference type="GO" id="GO:0009236">
    <property type="term" value="P:cobalamin biosynthetic process"/>
    <property type="evidence" value="ECO:0007669"/>
    <property type="project" value="UniProtKB-UniRule"/>
</dbReference>
<dbReference type="Pfam" id="PF02277">
    <property type="entry name" value="DBI_PRT"/>
    <property type="match status" value="1"/>
</dbReference>
<evidence type="ECO:0000256" key="8">
    <source>
        <dbReference type="ARBA" id="ARBA00022679"/>
    </source>
</evidence>
<evidence type="ECO:0000313" key="14">
    <source>
        <dbReference type="Proteomes" id="UP000549971"/>
    </source>
</evidence>
<dbReference type="Gene3D" id="1.10.1610.10">
    <property type="match status" value="1"/>
</dbReference>
<protein>
    <recommendedName>
        <fullName evidence="5 11">Nicotinate-nucleotide--dimethylbenzimidazole phosphoribosyltransferase</fullName>
        <shortName evidence="11">NN:DBI PRT</shortName>
        <ecNumber evidence="4 11">2.4.2.21</ecNumber>
    </recommendedName>
    <alternativeName>
        <fullName evidence="9 11">N(1)-alpha-phosphoribosyltransferase</fullName>
    </alternativeName>
</protein>
<comment type="caution">
    <text evidence="13">The sequence shown here is derived from an EMBL/GenBank/DDBJ whole genome shotgun (WGS) entry which is preliminary data.</text>
</comment>
<evidence type="ECO:0000256" key="9">
    <source>
        <dbReference type="ARBA" id="ARBA00030686"/>
    </source>
</evidence>
<dbReference type="HAMAP" id="MF_00230">
    <property type="entry name" value="CobT"/>
    <property type="match status" value="1"/>
</dbReference>
<comment type="similarity">
    <text evidence="3 11">Belongs to the CobT family.</text>
</comment>
<name>A0A7W9MSK2_9ACTN</name>
<feature type="compositionally biased region" description="Low complexity" evidence="12">
    <location>
        <begin position="342"/>
        <end position="388"/>
    </location>
</feature>
<dbReference type="PANTHER" id="PTHR43463">
    <property type="entry name" value="NICOTINATE-NUCLEOTIDE--DIMETHYLBENZIMIDAZOLE PHOSPHORIBOSYLTRANSFERASE"/>
    <property type="match status" value="1"/>
</dbReference>
<comment type="function">
    <text evidence="1 11">Catalyzes the synthesis of alpha-ribazole-5'-phosphate from nicotinate mononucleotide (NAMN) and 5,6-dimethylbenzimidazole (DMB).</text>
</comment>
<keyword evidence="8 11" id="KW-0808">Transferase</keyword>
<dbReference type="CDD" id="cd02439">
    <property type="entry name" value="DMB-PRT_CobT"/>
    <property type="match status" value="1"/>
</dbReference>
<dbReference type="EC" id="2.4.2.21" evidence="4 11"/>
<dbReference type="RefSeq" id="WP_337925665.1">
    <property type="nucleotide sequence ID" value="NZ_JACHMY010000001.1"/>
</dbReference>
<accession>A0A7W9MSK2</accession>
<sequence length="414" mass="40789">MEEYLARIGPADEAAMAVATQRQQLLTKPAGSLGVLEDLSIRVAGMTGAVVPSPAVVTVFAADHGVHAQGVSPWPQEVTAAMLANFAGGGAAVNAFATNNRVDVRVVDVGVASDVDELDIVHAKVRPGTRDLSVGPALTADEVHAAITVGFELADKLVLDGYRCLLTGDMGIANTTASAALIATFTGATADQVTGRGTGIDDATLAHKTSVVEAALVLHEVPATDPLKALAAYGGLEHAALTGYILGAAANRIPVILDGVIAGAAALVAQALHPSSIDYCVAGHRSAEPGHAVALKALGLQPLVDLDLRLGEGTGAVLAYPILTCAVRALAEMATFESAGITAADEPPTTAPAADPGAPAADAGAPAADPAADPGAPAAPAAGSGTPAAVPPTPGAPADHAASAPATNDLGGDA</sequence>
<dbReference type="PANTHER" id="PTHR43463:SF1">
    <property type="entry name" value="NICOTINATE-NUCLEOTIDE--DIMETHYLBENZIMIDAZOLE PHOSPHORIBOSYLTRANSFERASE"/>
    <property type="match status" value="1"/>
</dbReference>
<dbReference type="FunFam" id="3.40.50.10210:FF:000001">
    <property type="entry name" value="Nicotinate-nucleotide--dimethylbenzimidazole phosphoribosyltransferase"/>
    <property type="match status" value="1"/>
</dbReference>
<evidence type="ECO:0000256" key="3">
    <source>
        <dbReference type="ARBA" id="ARBA00007110"/>
    </source>
</evidence>
<dbReference type="NCBIfam" id="TIGR03160">
    <property type="entry name" value="cobT_DBIPRT"/>
    <property type="match status" value="1"/>
</dbReference>
<dbReference type="SUPFAM" id="SSF52733">
    <property type="entry name" value="Nicotinate mononucleotide:5,6-dimethylbenzimidazole phosphoribosyltransferase (CobT)"/>
    <property type="match status" value="1"/>
</dbReference>
<evidence type="ECO:0000256" key="4">
    <source>
        <dbReference type="ARBA" id="ARBA00011991"/>
    </source>
</evidence>
<dbReference type="Proteomes" id="UP000549971">
    <property type="component" value="Unassembled WGS sequence"/>
</dbReference>
<keyword evidence="6 11" id="KW-0169">Cobalamin biosynthesis</keyword>
<dbReference type="EMBL" id="JACHMY010000001">
    <property type="protein sequence ID" value="MBB5834811.1"/>
    <property type="molecule type" value="Genomic_DNA"/>
</dbReference>
<evidence type="ECO:0000256" key="6">
    <source>
        <dbReference type="ARBA" id="ARBA00022573"/>
    </source>
</evidence>
<evidence type="ECO:0000256" key="10">
    <source>
        <dbReference type="ARBA" id="ARBA00047340"/>
    </source>
</evidence>
<evidence type="ECO:0000256" key="7">
    <source>
        <dbReference type="ARBA" id="ARBA00022676"/>
    </source>
</evidence>
<gene>
    <name evidence="11" type="primary">cobT</name>
    <name evidence="13" type="ORF">HDA39_001545</name>
</gene>
<evidence type="ECO:0000313" key="13">
    <source>
        <dbReference type="EMBL" id="MBB5834811.1"/>
    </source>
</evidence>
<proteinExistence type="inferred from homology"/>
<evidence type="ECO:0000256" key="2">
    <source>
        <dbReference type="ARBA" id="ARBA00005049"/>
    </source>
</evidence>
<keyword evidence="14" id="KW-1185">Reference proteome</keyword>
<dbReference type="InterPro" id="IPR003200">
    <property type="entry name" value="Nict_dMeBzImd_PRibTrfase"/>
</dbReference>
<dbReference type="Gene3D" id="3.40.50.10210">
    <property type="match status" value="1"/>
</dbReference>
<feature type="region of interest" description="Disordered" evidence="12">
    <location>
        <begin position="341"/>
        <end position="414"/>
    </location>
</feature>
<comment type="catalytic activity">
    <reaction evidence="10 11">
        <text>5,6-dimethylbenzimidazole + nicotinate beta-D-ribonucleotide = alpha-ribazole 5'-phosphate + nicotinate + H(+)</text>
        <dbReference type="Rhea" id="RHEA:11196"/>
        <dbReference type="ChEBI" id="CHEBI:15378"/>
        <dbReference type="ChEBI" id="CHEBI:15890"/>
        <dbReference type="ChEBI" id="CHEBI:32544"/>
        <dbReference type="ChEBI" id="CHEBI:57502"/>
        <dbReference type="ChEBI" id="CHEBI:57918"/>
        <dbReference type="EC" id="2.4.2.21"/>
    </reaction>
</comment>
<dbReference type="InterPro" id="IPR017846">
    <property type="entry name" value="Nict_dMeBzImd_PRibTrfase_bact"/>
</dbReference>
<dbReference type="NCBIfam" id="NF000996">
    <property type="entry name" value="PRK00105.1"/>
    <property type="match status" value="1"/>
</dbReference>
<dbReference type="InterPro" id="IPR036087">
    <property type="entry name" value="Nict_dMeBzImd_PRibTrfase_sf"/>
</dbReference>
<evidence type="ECO:0000256" key="1">
    <source>
        <dbReference type="ARBA" id="ARBA00002197"/>
    </source>
</evidence>
<evidence type="ECO:0000256" key="5">
    <source>
        <dbReference type="ARBA" id="ARBA00015486"/>
    </source>
</evidence>
<feature type="compositionally biased region" description="Low complexity" evidence="12">
    <location>
        <begin position="396"/>
        <end position="406"/>
    </location>
</feature>
<keyword evidence="7 11" id="KW-0328">Glycosyltransferase</keyword>
<evidence type="ECO:0000256" key="12">
    <source>
        <dbReference type="SAM" id="MobiDB-lite"/>
    </source>
</evidence>
<organism evidence="13 14">
    <name type="scientific">Kribbella italica</name>
    <dbReference type="NCBI Taxonomy" id="1540520"/>
    <lineage>
        <taxon>Bacteria</taxon>
        <taxon>Bacillati</taxon>
        <taxon>Actinomycetota</taxon>
        <taxon>Actinomycetes</taxon>
        <taxon>Propionibacteriales</taxon>
        <taxon>Kribbellaceae</taxon>
        <taxon>Kribbella</taxon>
    </lineage>
</organism>
<feature type="active site" description="Proton acceptor" evidence="11">
    <location>
        <position position="312"/>
    </location>
</feature>